<dbReference type="Proteomes" id="UP000567179">
    <property type="component" value="Unassembled WGS sequence"/>
</dbReference>
<dbReference type="InterPro" id="IPR036038">
    <property type="entry name" value="Aminotransferase-like"/>
</dbReference>
<evidence type="ECO:0000313" key="1">
    <source>
        <dbReference type="EMBL" id="KAF5311938.1"/>
    </source>
</evidence>
<dbReference type="EMBL" id="JAACJJ010000056">
    <property type="protein sequence ID" value="KAF5311938.1"/>
    <property type="molecule type" value="Genomic_DNA"/>
</dbReference>
<evidence type="ECO:0008006" key="3">
    <source>
        <dbReference type="Google" id="ProtNLM"/>
    </source>
</evidence>
<accession>A0A8H5EU05</accession>
<protein>
    <recommendedName>
        <fullName evidence="3">Aminodeoxychorismate lyase</fullName>
    </recommendedName>
</protein>
<gene>
    <name evidence="1" type="ORF">D9619_002580</name>
</gene>
<dbReference type="SUPFAM" id="SSF56752">
    <property type="entry name" value="D-aminoacid aminotransferase-like PLP-dependent enzymes"/>
    <property type="match status" value="1"/>
</dbReference>
<dbReference type="InterPro" id="IPR043132">
    <property type="entry name" value="BCAT-like_C"/>
</dbReference>
<dbReference type="Gene3D" id="3.30.470.10">
    <property type="match status" value="1"/>
</dbReference>
<dbReference type="InterPro" id="IPR043131">
    <property type="entry name" value="BCAT-like_N"/>
</dbReference>
<dbReference type="Pfam" id="PF01063">
    <property type="entry name" value="Aminotran_4"/>
    <property type="match status" value="1"/>
</dbReference>
<evidence type="ECO:0000313" key="2">
    <source>
        <dbReference type="Proteomes" id="UP000567179"/>
    </source>
</evidence>
<proteinExistence type="predicted"/>
<dbReference type="OrthoDB" id="64220at2759"/>
<dbReference type="Gene3D" id="3.20.10.10">
    <property type="entry name" value="D-amino Acid Aminotransferase, subunit A, domain 2"/>
    <property type="match status" value="1"/>
</dbReference>
<dbReference type="InterPro" id="IPR001544">
    <property type="entry name" value="Aminotrans_IV"/>
</dbReference>
<dbReference type="AlphaFoldDB" id="A0A8H5EU05"/>
<sequence length="317" mass="35196">MAEFQLLATTRYDPFLKSLQWNNANDGVDPSAFFLLPMHFTRLVSAAQRHGWADSVGNRPSNSDGKDGHGHPEEWLKYDVLKVACVDAVWEQQSALQKEERATAAFRVRITVSNDSQIGVTATRLPVPFTFDPTIVAQFRPSPRSLSSSYSEVVVQEVDGLRTKPLSDPRTIVKVYVDSEPTTRSLFTETKTTLRDVYNHAKSRVSSRVDAGVAAGDWDVLLYGTSIGNNASDTESGKETIMETSIFNIAFFRSSRWLTPSSGQTGCLPGIMRRFLLESELIEEDHDRELTKNSVHADECVLLFNGVQGCRLGTICA</sequence>
<reference evidence="1 2" key="1">
    <citation type="journal article" date="2020" name="ISME J.">
        <title>Uncovering the hidden diversity of litter-decomposition mechanisms in mushroom-forming fungi.</title>
        <authorList>
            <person name="Floudas D."/>
            <person name="Bentzer J."/>
            <person name="Ahren D."/>
            <person name="Johansson T."/>
            <person name="Persson P."/>
            <person name="Tunlid A."/>
        </authorList>
    </citation>
    <scope>NUCLEOTIDE SEQUENCE [LARGE SCALE GENOMIC DNA]</scope>
    <source>
        <strain evidence="1 2">CBS 101986</strain>
    </source>
</reference>
<comment type="caution">
    <text evidence="1">The sequence shown here is derived from an EMBL/GenBank/DDBJ whole genome shotgun (WGS) entry which is preliminary data.</text>
</comment>
<dbReference type="GO" id="GO:0003824">
    <property type="term" value="F:catalytic activity"/>
    <property type="evidence" value="ECO:0007669"/>
    <property type="project" value="InterPro"/>
</dbReference>
<organism evidence="1 2">
    <name type="scientific">Psilocybe cf. subviscida</name>
    <dbReference type="NCBI Taxonomy" id="2480587"/>
    <lineage>
        <taxon>Eukaryota</taxon>
        <taxon>Fungi</taxon>
        <taxon>Dikarya</taxon>
        <taxon>Basidiomycota</taxon>
        <taxon>Agaricomycotina</taxon>
        <taxon>Agaricomycetes</taxon>
        <taxon>Agaricomycetidae</taxon>
        <taxon>Agaricales</taxon>
        <taxon>Agaricineae</taxon>
        <taxon>Strophariaceae</taxon>
        <taxon>Psilocybe</taxon>
    </lineage>
</organism>
<keyword evidence="2" id="KW-1185">Reference proteome</keyword>
<name>A0A8H5EU05_9AGAR</name>